<accession>B8J9H6</accession>
<protein>
    <submittedName>
        <fullName evidence="2">Uncharacterized protein</fullName>
    </submittedName>
</protein>
<evidence type="ECO:0000313" key="2">
    <source>
        <dbReference type="EMBL" id="ACL67364.1"/>
    </source>
</evidence>
<feature type="region of interest" description="Disordered" evidence="1">
    <location>
        <begin position="300"/>
        <end position="322"/>
    </location>
</feature>
<sequence>MDLEKGMLVQHASLGIGKVVAVERDAVHVYFAGGDGRVAAKLKLPTALPFLSPAAGANAWLAALPAFRLDPDTGRYEVADGRITHAEALERYRAASSDATDAEAGAEPAKVKRDRAWKWRRAHEAWEQELGGGEGERLLAAGDVGALVARAVKVEHHVRPLLPAAERPAFAAALSDPASAGELFAALFALLAAPKPEQAAFERLAAAVGALPAPATLESRWQVLTLLPFVARPDVHMLLEPRTTCAAALRLGIELAYTPEPSWATYAALLGASGRLLAQLAPLGARDHVDVETFFHANVKAPPRAPRAPQPRRTPRLPTAVA</sequence>
<dbReference type="KEGG" id="acp:A2cp1_4046"/>
<dbReference type="AlphaFoldDB" id="B8J9H6"/>
<evidence type="ECO:0000313" key="3">
    <source>
        <dbReference type="Proteomes" id="UP000007089"/>
    </source>
</evidence>
<reference evidence="2" key="1">
    <citation type="submission" date="2009-01" db="EMBL/GenBank/DDBJ databases">
        <title>Complete sequence of Anaeromyxobacter dehalogenans 2CP-1.</title>
        <authorList>
            <consortium name="US DOE Joint Genome Institute"/>
            <person name="Lucas S."/>
            <person name="Copeland A."/>
            <person name="Lapidus A."/>
            <person name="Glavina del Rio T."/>
            <person name="Dalin E."/>
            <person name="Tice H."/>
            <person name="Bruce D."/>
            <person name="Goodwin L."/>
            <person name="Pitluck S."/>
            <person name="Saunders E."/>
            <person name="Brettin T."/>
            <person name="Detter J.C."/>
            <person name="Han C."/>
            <person name="Larimer F."/>
            <person name="Land M."/>
            <person name="Hauser L."/>
            <person name="Kyrpides N."/>
            <person name="Ovchinnikova G."/>
            <person name="Beliaev A.S."/>
            <person name="Richardson P."/>
        </authorList>
    </citation>
    <scope>NUCLEOTIDE SEQUENCE</scope>
    <source>
        <strain evidence="2">2CP-1</strain>
    </source>
</reference>
<dbReference type="EMBL" id="CP001359">
    <property type="protein sequence ID" value="ACL67364.1"/>
    <property type="molecule type" value="Genomic_DNA"/>
</dbReference>
<dbReference type="RefSeq" id="WP_015935091.1">
    <property type="nucleotide sequence ID" value="NC_011891.1"/>
</dbReference>
<name>B8J9H6_ANAD2</name>
<evidence type="ECO:0000256" key="1">
    <source>
        <dbReference type="SAM" id="MobiDB-lite"/>
    </source>
</evidence>
<dbReference type="Proteomes" id="UP000007089">
    <property type="component" value="Chromosome"/>
</dbReference>
<proteinExistence type="predicted"/>
<organism evidence="2 3">
    <name type="scientific">Anaeromyxobacter dehalogenans (strain ATCC BAA-258 / DSM 21875 / 2CP-1)</name>
    <dbReference type="NCBI Taxonomy" id="455488"/>
    <lineage>
        <taxon>Bacteria</taxon>
        <taxon>Pseudomonadati</taxon>
        <taxon>Myxococcota</taxon>
        <taxon>Myxococcia</taxon>
        <taxon>Myxococcales</taxon>
        <taxon>Cystobacterineae</taxon>
        <taxon>Anaeromyxobacteraceae</taxon>
        <taxon>Anaeromyxobacter</taxon>
    </lineage>
</organism>
<dbReference type="HOGENOM" id="CLU_080084_0_0_7"/>
<keyword evidence="3" id="KW-1185">Reference proteome</keyword>
<gene>
    <name evidence="2" type="ordered locus">A2cp1_4046</name>
</gene>